<dbReference type="PANTHER" id="PTHR12126">
    <property type="entry name" value="NADH-UBIQUINONE OXIDOREDUCTASE 39 KDA SUBUNIT-RELATED"/>
    <property type="match status" value="1"/>
</dbReference>
<dbReference type="InterPro" id="IPR025695">
    <property type="entry name" value="DoxX-like"/>
</dbReference>
<accession>A0A1B4XJD4</accession>
<dbReference type="Pfam" id="PF13781">
    <property type="entry name" value="DoxX_3"/>
    <property type="match status" value="1"/>
</dbReference>
<feature type="transmembrane region" description="Helical" evidence="1">
    <location>
        <begin position="372"/>
        <end position="391"/>
    </location>
</feature>
<feature type="transmembrane region" description="Helical" evidence="1">
    <location>
        <begin position="305"/>
        <end position="328"/>
    </location>
</feature>
<keyword evidence="4" id="KW-1185">Reference proteome</keyword>
<dbReference type="KEGG" id="slim:SCL_2639"/>
<dbReference type="Proteomes" id="UP000243180">
    <property type="component" value="Chromosome"/>
</dbReference>
<feature type="transmembrane region" description="Helical" evidence="1">
    <location>
        <begin position="340"/>
        <end position="366"/>
    </location>
</feature>
<dbReference type="PANTHER" id="PTHR12126:SF11">
    <property type="entry name" value="NADH DEHYDROGENASE [UBIQUINONE] 1 ALPHA SUBCOMPLEX SUBUNIT 9, MITOCHONDRIAL"/>
    <property type="match status" value="1"/>
</dbReference>
<gene>
    <name evidence="3" type="ORF">SCL_2639</name>
</gene>
<organism evidence="3 4">
    <name type="scientific">Sulfuricaulis limicola</name>
    <dbReference type="NCBI Taxonomy" id="1620215"/>
    <lineage>
        <taxon>Bacteria</taxon>
        <taxon>Pseudomonadati</taxon>
        <taxon>Pseudomonadota</taxon>
        <taxon>Gammaproteobacteria</taxon>
        <taxon>Acidiferrobacterales</taxon>
        <taxon>Acidiferrobacteraceae</taxon>
        <taxon>Sulfuricaulis</taxon>
    </lineage>
</organism>
<dbReference type="SUPFAM" id="SSF51735">
    <property type="entry name" value="NAD(P)-binding Rossmann-fold domains"/>
    <property type="match status" value="1"/>
</dbReference>
<proteinExistence type="predicted"/>
<dbReference type="EMBL" id="AP014879">
    <property type="protein sequence ID" value="BAV34916.1"/>
    <property type="molecule type" value="Genomic_DNA"/>
</dbReference>
<dbReference type="AlphaFoldDB" id="A0A1B4XJD4"/>
<dbReference type="InterPro" id="IPR036291">
    <property type="entry name" value="NAD(P)-bd_dom_sf"/>
</dbReference>
<reference evidence="3 4" key="1">
    <citation type="submission" date="2015-05" db="EMBL/GenBank/DDBJ databases">
        <title>Complete genome sequence of a sulfur-oxidizing gammaproteobacterium strain HA5.</title>
        <authorList>
            <person name="Miura A."/>
            <person name="Kojima H."/>
            <person name="Fukui M."/>
        </authorList>
    </citation>
    <scope>NUCLEOTIDE SEQUENCE [LARGE SCALE GENOMIC DNA]</scope>
    <source>
        <strain evidence="3 4">HA5</strain>
    </source>
</reference>
<keyword evidence="1" id="KW-1133">Transmembrane helix</keyword>
<dbReference type="OrthoDB" id="9776313at2"/>
<dbReference type="GO" id="GO:0044877">
    <property type="term" value="F:protein-containing complex binding"/>
    <property type="evidence" value="ECO:0007669"/>
    <property type="project" value="TreeGrafter"/>
</dbReference>
<keyword evidence="1" id="KW-0472">Membrane</keyword>
<name>A0A1B4XJD4_9GAMM</name>
<dbReference type="InterPro" id="IPR051207">
    <property type="entry name" value="ComplexI_NDUFA9_subunit"/>
</dbReference>
<dbReference type="InterPro" id="IPR001509">
    <property type="entry name" value="Epimerase_deHydtase"/>
</dbReference>
<sequence>MRILVTGATGFIGSAIVAALRRSAHDVVLCVHRTGHRYLPADAETIEVDYMRDLTAEDWLPRLAGVDVVINAVGILRESAQARFSELHHLAPRALFQACERSGVNRVVQISALGADEGASQYHRTKRAADDVLRVSTLDWTIVQPSVVFGSRGASTRLFLRLASLPVIPLVGRGEQRMQPVHIDDLVTIVAKLIEHRLAVKQTIAVVGPEAVAMQKMLSVYRGLLGLGKTFMIPIPLALIRPVARVGDVLKSGALSTETLHMLLNGNTGSVQATHEILGYFPRALQDFIPPEEAEFLRMNAVWSWVHPMLLAGIAIMWAAAGVVSWIYARDHGLALLVKLGLSPEFATGAFIVACGVNVALGIATLLTPGKILWVAQLAVMGFYTAVLSWVAPQLWVDPFGALIKNLPIAAVLLGFMAASAEA</sequence>
<evidence type="ECO:0000256" key="1">
    <source>
        <dbReference type="SAM" id="Phobius"/>
    </source>
</evidence>
<dbReference type="InParanoid" id="A0A1B4XJD4"/>
<protein>
    <submittedName>
        <fullName evidence="3">NAD-dependent dehydratase</fullName>
    </submittedName>
</protein>
<dbReference type="Gene3D" id="3.40.50.720">
    <property type="entry name" value="NAD(P)-binding Rossmann-like Domain"/>
    <property type="match status" value="1"/>
</dbReference>
<dbReference type="Pfam" id="PF01370">
    <property type="entry name" value="Epimerase"/>
    <property type="match status" value="1"/>
</dbReference>
<dbReference type="RefSeq" id="WP_096361610.1">
    <property type="nucleotide sequence ID" value="NZ_AP014879.1"/>
</dbReference>
<feature type="domain" description="NAD-dependent epimerase/dehydratase" evidence="2">
    <location>
        <begin position="3"/>
        <end position="205"/>
    </location>
</feature>
<feature type="transmembrane region" description="Helical" evidence="1">
    <location>
        <begin position="403"/>
        <end position="421"/>
    </location>
</feature>
<evidence type="ECO:0000313" key="3">
    <source>
        <dbReference type="EMBL" id="BAV34916.1"/>
    </source>
</evidence>
<keyword evidence="1" id="KW-0812">Transmembrane</keyword>
<evidence type="ECO:0000313" key="4">
    <source>
        <dbReference type="Proteomes" id="UP000243180"/>
    </source>
</evidence>
<evidence type="ECO:0000259" key="2">
    <source>
        <dbReference type="Pfam" id="PF01370"/>
    </source>
</evidence>